<sequence>MHTIHTLKIRKKRCSLVVIGILFSVVSLSAQKISAQVDSVLFELNNFKITTKKATAMGAVLYDAKTDSINFFTKNKLESNKCEVFYYSYYNPLSLVGPFYSYEYGVNSREACGPMGNSLGVITLDLRTMQNVTLQDIFTKESLLKALKNDSWIKELAQLNNITISEIKTYKAFLYFLSEAASMQFLTHSFTVLDYNSATNEAQVRFVAQEYIGYDHNKHFQLGLTLQPKEDLKEVFKSQIDFKLGAYKNGLIK</sequence>
<accession>A0A1K1P387</accession>
<dbReference type="AlphaFoldDB" id="A0A1K1P387"/>
<protein>
    <submittedName>
        <fullName evidence="1">Uncharacterized protein</fullName>
    </submittedName>
</protein>
<dbReference type="STRING" id="76595.SAMN05660313_01580"/>
<dbReference type="OrthoDB" id="1435493at2"/>
<proteinExistence type="predicted"/>
<dbReference type="EMBL" id="FPIY01000002">
    <property type="protein sequence ID" value="SFW42044.1"/>
    <property type="molecule type" value="Genomic_DNA"/>
</dbReference>
<dbReference type="Proteomes" id="UP000183257">
    <property type="component" value="Unassembled WGS sequence"/>
</dbReference>
<dbReference type="RefSeq" id="WP_072303241.1">
    <property type="nucleotide sequence ID" value="NZ_FPIY01000002.1"/>
</dbReference>
<gene>
    <name evidence="1" type="ORF">SAMN05660313_01580</name>
</gene>
<organism evidence="1 2">
    <name type="scientific">Cellulophaga fucicola</name>
    <dbReference type="NCBI Taxonomy" id="76595"/>
    <lineage>
        <taxon>Bacteria</taxon>
        <taxon>Pseudomonadati</taxon>
        <taxon>Bacteroidota</taxon>
        <taxon>Flavobacteriia</taxon>
        <taxon>Flavobacteriales</taxon>
        <taxon>Flavobacteriaceae</taxon>
        <taxon>Cellulophaga</taxon>
    </lineage>
</organism>
<evidence type="ECO:0000313" key="1">
    <source>
        <dbReference type="EMBL" id="SFW42044.1"/>
    </source>
</evidence>
<reference evidence="2" key="1">
    <citation type="submission" date="2016-11" db="EMBL/GenBank/DDBJ databases">
        <authorList>
            <person name="Varghese N."/>
            <person name="Submissions S."/>
        </authorList>
    </citation>
    <scope>NUCLEOTIDE SEQUENCE [LARGE SCALE GENOMIC DNA]</scope>
    <source>
        <strain evidence="2">DSM 24786</strain>
    </source>
</reference>
<keyword evidence="2" id="KW-1185">Reference proteome</keyword>
<evidence type="ECO:0000313" key="2">
    <source>
        <dbReference type="Proteomes" id="UP000183257"/>
    </source>
</evidence>
<name>A0A1K1P387_9FLAO</name>